<name>A0AA88DAC1_FICCA</name>
<protein>
    <submittedName>
        <fullName evidence="2">Uncharacterized protein</fullName>
    </submittedName>
</protein>
<gene>
    <name evidence="2" type="ORF">TIFTF001_021005</name>
</gene>
<comment type="caution">
    <text evidence="2">The sequence shown here is derived from an EMBL/GenBank/DDBJ whole genome shotgun (WGS) entry which is preliminary data.</text>
</comment>
<dbReference type="Proteomes" id="UP001187192">
    <property type="component" value="Unassembled WGS sequence"/>
</dbReference>
<evidence type="ECO:0000313" key="2">
    <source>
        <dbReference type="EMBL" id="GMN51848.1"/>
    </source>
</evidence>
<organism evidence="2 3">
    <name type="scientific">Ficus carica</name>
    <name type="common">Common fig</name>
    <dbReference type="NCBI Taxonomy" id="3494"/>
    <lineage>
        <taxon>Eukaryota</taxon>
        <taxon>Viridiplantae</taxon>
        <taxon>Streptophyta</taxon>
        <taxon>Embryophyta</taxon>
        <taxon>Tracheophyta</taxon>
        <taxon>Spermatophyta</taxon>
        <taxon>Magnoliopsida</taxon>
        <taxon>eudicotyledons</taxon>
        <taxon>Gunneridae</taxon>
        <taxon>Pentapetalae</taxon>
        <taxon>rosids</taxon>
        <taxon>fabids</taxon>
        <taxon>Rosales</taxon>
        <taxon>Moraceae</taxon>
        <taxon>Ficeae</taxon>
        <taxon>Ficus</taxon>
    </lineage>
</organism>
<keyword evidence="3" id="KW-1185">Reference proteome</keyword>
<evidence type="ECO:0000313" key="3">
    <source>
        <dbReference type="Proteomes" id="UP001187192"/>
    </source>
</evidence>
<dbReference type="EMBL" id="BTGU01000039">
    <property type="protein sequence ID" value="GMN51848.1"/>
    <property type="molecule type" value="Genomic_DNA"/>
</dbReference>
<feature type="compositionally biased region" description="Basic and acidic residues" evidence="1">
    <location>
        <begin position="41"/>
        <end position="57"/>
    </location>
</feature>
<feature type="region of interest" description="Disordered" evidence="1">
    <location>
        <begin position="1"/>
        <end position="64"/>
    </location>
</feature>
<evidence type="ECO:0000256" key="1">
    <source>
        <dbReference type="SAM" id="MobiDB-lite"/>
    </source>
</evidence>
<feature type="compositionally biased region" description="Basic and acidic residues" evidence="1">
    <location>
        <begin position="12"/>
        <end position="26"/>
    </location>
</feature>
<proteinExistence type="predicted"/>
<dbReference type="AlphaFoldDB" id="A0AA88DAC1"/>
<accession>A0AA88DAC1</accession>
<sequence length="64" mass="6998">MSPRGADYTTVPRDRRVMSHPREGLHDGPPGPSCNPPSRGGLHDGPKEPSCKVDFTRRFQGTVV</sequence>
<reference evidence="2" key="1">
    <citation type="submission" date="2023-07" db="EMBL/GenBank/DDBJ databases">
        <title>draft genome sequence of fig (Ficus carica).</title>
        <authorList>
            <person name="Takahashi T."/>
            <person name="Nishimura K."/>
        </authorList>
    </citation>
    <scope>NUCLEOTIDE SEQUENCE</scope>
</reference>